<dbReference type="InterPro" id="IPR036390">
    <property type="entry name" value="WH_DNA-bd_sf"/>
</dbReference>
<organism evidence="2 3">
    <name type="scientific">Micromonospora humi</name>
    <dbReference type="NCBI Taxonomy" id="745366"/>
    <lineage>
        <taxon>Bacteria</taxon>
        <taxon>Bacillati</taxon>
        <taxon>Actinomycetota</taxon>
        <taxon>Actinomycetes</taxon>
        <taxon>Micromonosporales</taxon>
        <taxon>Micromonosporaceae</taxon>
        <taxon>Micromonospora</taxon>
    </lineage>
</organism>
<dbReference type="SUPFAM" id="SSF46785">
    <property type="entry name" value="Winged helix' DNA-binding domain"/>
    <property type="match status" value="1"/>
</dbReference>
<keyword evidence="2" id="KW-0808">Transferase</keyword>
<dbReference type="InterPro" id="IPR043129">
    <property type="entry name" value="ATPase_NBD"/>
</dbReference>
<dbReference type="STRING" id="745366.GA0070213_103130"/>
<dbReference type="PANTHER" id="PTHR18964">
    <property type="entry name" value="ROK (REPRESSOR, ORF, KINASE) FAMILY"/>
    <property type="match status" value="1"/>
</dbReference>
<proteinExistence type="inferred from homology"/>
<dbReference type="GO" id="GO:0016301">
    <property type="term" value="F:kinase activity"/>
    <property type="evidence" value="ECO:0007669"/>
    <property type="project" value="UniProtKB-KW"/>
</dbReference>
<keyword evidence="2" id="KW-0418">Kinase</keyword>
<dbReference type="Gene3D" id="3.30.420.40">
    <property type="match status" value="2"/>
</dbReference>
<evidence type="ECO:0000313" key="3">
    <source>
        <dbReference type="Proteomes" id="UP000199360"/>
    </source>
</evidence>
<accession>A0A1C5HHU4</accession>
<dbReference type="Proteomes" id="UP000199360">
    <property type="component" value="Unassembled WGS sequence"/>
</dbReference>
<dbReference type="Gene3D" id="1.10.10.10">
    <property type="entry name" value="Winged helix-like DNA-binding domain superfamily/Winged helix DNA-binding domain"/>
    <property type="match status" value="1"/>
</dbReference>
<evidence type="ECO:0000313" key="2">
    <source>
        <dbReference type="EMBL" id="SCG45493.1"/>
    </source>
</evidence>
<sequence length="416" mass="43040">MGQLTGWSMLRDPAADRHVPGDSRRRNLGALLRRVHLGGPVSRVGLADWLGVNRSTVMALTAELAAAGLVREMPASASGRAGRPSFVVRPESEAVHVLAFDIAVDRLVAARVGLGGAVSARLEAERPRAGADLDSVVSVLAGFGRELHRDAPPGSVCVGVGASYCGMIRPGDGMVRFGPDMGWVDQAFGAELARRLDLGLPVLVGNEAHLGAMAEHQRGAGVGAQNLIYLHGDVGVGGGIIVGGDLLDGDGGYGSEVGHMVVNPDRGRPCGCGSRGCLEAEVGERALLDEAGRPADHRGRDAVRAVVTAAGRGDAAAREALGRIGDWLGIGVANLVNLFNPGVVIFGGTLREVFPAAAPQVRRRITANVLPVSRDEARLTVSALGYDATLIGAADLAFSPLLADPLRAPTRTPTPR</sequence>
<reference evidence="3" key="1">
    <citation type="submission" date="2016-06" db="EMBL/GenBank/DDBJ databases">
        <authorList>
            <person name="Varghese N."/>
            <person name="Submissions Spin"/>
        </authorList>
    </citation>
    <scope>NUCLEOTIDE SEQUENCE [LARGE SCALE GENOMIC DNA]</scope>
    <source>
        <strain evidence="3">DSM 45647</strain>
    </source>
</reference>
<evidence type="ECO:0000256" key="1">
    <source>
        <dbReference type="ARBA" id="ARBA00006479"/>
    </source>
</evidence>
<name>A0A1C5HHU4_9ACTN</name>
<comment type="similarity">
    <text evidence="1">Belongs to the ROK (NagC/XylR) family.</text>
</comment>
<dbReference type="InterPro" id="IPR000600">
    <property type="entry name" value="ROK"/>
</dbReference>
<dbReference type="SUPFAM" id="SSF53067">
    <property type="entry name" value="Actin-like ATPase domain"/>
    <property type="match status" value="1"/>
</dbReference>
<gene>
    <name evidence="2" type="ORF">GA0070213_103130</name>
</gene>
<dbReference type="InterPro" id="IPR036388">
    <property type="entry name" value="WH-like_DNA-bd_sf"/>
</dbReference>
<dbReference type="AlphaFoldDB" id="A0A1C5HHU4"/>
<dbReference type="Pfam" id="PF00480">
    <property type="entry name" value="ROK"/>
    <property type="match status" value="1"/>
</dbReference>
<protein>
    <submittedName>
        <fullName evidence="2">Sugar kinase of the NBD/HSP70 family, may contain an N-terminal HTH domain</fullName>
    </submittedName>
</protein>
<dbReference type="EMBL" id="FMDM01000003">
    <property type="protein sequence ID" value="SCG45493.1"/>
    <property type="molecule type" value="Genomic_DNA"/>
</dbReference>
<keyword evidence="3" id="KW-1185">Reference proteome</keyword>
<dbReference type="PANTHER" id="PTHR18964:SF149">
    <property type="entry name" value="BIFUNCTIONAL UDP-N-ACETYLGLUCOSAMINE 2-EPIMERASE_N-ACETYLMANNOSAMINE KINASE"/>
    <property type="match status" value="1"/>
</dbReference>